<keyword evidence="14" id="KW-1185">Reference proteome</keyword>
<dbReference type="InterPro" id="IPR010206">
    <property type="entry name" value="PolA_pol_I"/>
</dbReference>
<evidence type="ECO:0000256" key="1">
    <source>
        <dbReference type="ARBA" id="ARBA00022664"/>
    </source>
</evidence>
<dbReference type="eggNOG" id="COG0617">
    <property type="taxonomic scope" value="Bacteria"/>
</dbReference>
<dbReference type="InterPro" id="IPR002646">
    <property type="entry name" value="PolA_pol_head_dom"/>
</dbReference>
<keyword evidence="4 7" id="KW-0067">ATP-binding</keyword>
<feature type="region of interest" description="Disordered" evidence="9">
    <location>
        <begin position="432"/>
        <end position="462"/>
    </location>
</feature>
<evidence type="ECO:0000256" key="5">
    <source>
        <dbReference type="ARBA" id="ARBA00022884"/>
    </source>
</evidence>
<dbReference type="PANTHER" id="PTHR43051">
    <property type="entry name" value="POLYNUCLEOTIDE ADENYLYLTRANSFERASE FAMILY PROTEIN"/>
    <property type="match status" value="1"/>
</dbReference>
<dbReference type="InterPro" id="IPR052191">
    <property type="entry name" value="tRNA_ntf/polyA_polymerase_I"/>
</dbReference>
<evidence type="ECO:0000259" key="10">
    <source>
        <dbReference type="Pfam" id="PF01743"/>
    </source>
</evidence>
<feature type="active site" evidence="7">
    <location>
        <position position="80"/>
    </location>
</feature>
<organism evidence="13 14">
    <name type="scientific">marine gamma proteobacterium HTCC2143</name>
    <dbReference type="NCBI Taxonomy" id="247633"/>
    <lineage>
        <taxon>Bacteria</taxon>
        <taxon>Pseudomonadati</taxon>
        <taxon>Pseudomonadota</taxon>
        <taxon>Gammaproteobacteria</taxon>
        <taxon>Cellvibrionales</taxon>
        <taxon>Spongiibacteraceae</taxon>
        <taxon>BD1-7 clade</taxon>
    </lineage>
</organism>
<proteinExistence type="inferred from homology"/>
<dbReference type="Gene3D" id="1.10.3090.10">
    <property type="entry name" value="cca-adding enzyme, domain 2"/>
    <property type="match status" value="1"/>
</dbReference>
<evidence type="ECO:0000313" key="13">
    <source>
        <dbReference type="EMBL" id="EAW29833.1"/>
    </source>
</evidence>
<keyword evidence="1 7" id="KW-0507">mRNA processing</keyword>
<dbReference type="FunFam" id="3.30.460.10:FF:000035">
    <property type="entry name" value="Poly(A) polymerase I"/>
    <property type="match status" value="1"/>
</dbReference>
<dbReference type="Gene3D" id="3.30.460.10">
    <property type="entry name" value="Beta Polymerase, domain 2"/>
    <property type="match status" value="1"/>
</dbReference>
<dbReference type="InterPro" id="IPR043519">
    <property type="entry name" value="NT_sf"/>
</dbReference>
<dbReference type="Pfam" id="PF12627">
    <property type="entry name" value="PolyA_pol_RNAbd"/>
    <property type="match status" value="1"/>
</dbReference>
<keyword evidence="3 7" id="KW-0547">Nucleotide-binding</keyword>
<evidence type="ECO:0000256" key="4">
    <source>
        <dbReference type="ARBA" id="ARBA00022840"/>
    </source>
</evidence>
<evidence type="ECO:0000256" key="8">
    <source>
        <dbReference type="RuleBase" id="RU003953"/>
    </source>
</evidence>
<dbReference type="InterPro" id="IPR025866">
    <property type="entry name" value="PolyA_pol_arg_C_dom"/>
</dbReference>
<comment type="similarity">
    <text evidence="7 8">Belongs to the tRNA nucleotidyltransferase/poly(A) polymerase family.</text>
</comment>
<feature type="domain" description="Polymerase A arginine-rich C-terminal" evidence="11">
    <location>
        <begin position="342"/>
        <end position="456"/>
    </location>
</feature>
<keyword evidence="5 7" id="KW-0694">RNA-binding</keyword>
<dbReference type="GO" id="GO:0043633">
    <property type="term" value="P:polyadenylation-dependent RNA catabolic process"/>
    <property type="evidence" value="ECO:0007669"/>
    <property type="project" value="InterPro"/>
</dbReference>
<dbReference type="SUPFAM" id="SSF81301">
    <property type="entry name" value="Nucleotidyltransferase"/>
    <property type="match status" value="1"/>
</dbReference>
<feature type="compositionally biased region" description="Polar residues" evidence="9">
    <location>
        <begin position="139"/>
        <end position="149"/>
    </location>
</feature>
<evidence type="ECO:0000259" key="11">
    <source>
        <dbReference type="Pfam" id="PF12626"/>
    </source>
</evidence>
<feature type="region of interest" description="Disordered" evidence="9">
    <location>
        <begin position="125"/>
        <end position="149"/>
    </location>
</feature>
<evidence type="ECO:0000256" key="3">
    <source>
        <dbReference type="ARBA" id="ARBA00022741"/>
    </source>
</evidence>
<feature type="active site" evidence="7">
    <location>
        <position position="169"/>
    </location>
</feature>
<dbReference type="AlphaFoldDB" id="A0YH65"/>
<dbReference type="Pfam" id="PF01743">
    <property type="entry name" value="PolyA_pol"/>
    <property type="match status" value="1"/>
</dbReference>
<dbReference type="OrthoDB" id="9805698at2"/>
<feature type="compositionally biased region" description="Basic residues" evidence="9">
    <location>
        <begin position="446"/>
        <end position="456"/>
    </location>
</feature>
<dbReference type="GO" id="GO:0005524">
    <property type="term" value="F:ATP binding"/>
    <property type="evidence" value="ECO:0007669"/>
    <property type="project" value="UniProtKB-UniRule"/>
</dbReference>
<dbReference type="CDD" id="cd05398">
    <property type="entry name" value="NT_ClassII-CCAase"/>
    <property type="match status" value="1"/>
</dbReference>
<sequence>MSKLLSNAINRVKGILGADSTSAMLNPDPHIIPRDQHTISRKNISDAALRVMTTLRKAGFAGFLVGGGVRDLLLGGRPKDFDIATDATPEQVRKLFHNSRIIGRRFKIVHVRFGREIIEVTTFRGTHEQVEQSPKGKRPQNQNSAQSKNGMLLRDNVFGTVEEDAVRRDFTINALYYTTADFAVYDYTSGLRDLDEKIIRIIGDPETRYREDPVRMLRAVRFAAKLNFTIEKNTAKPILRLAPSLADIPAARMFDEVLKLLMSGYGADVYKLMQQYGLFEPLFPQTQPCLQQPQANILVEQAIKNTDARIQQGKPVTPAFIFAALLWPAVNERQQQLVKERVPEIPAMHQAAQEIASMQQQHTAVPKRFGIPMREIWDMQLRLSKRGGNKAEQMIENRRFRAAYDFLLLREQAGEPTDGLGQWWTDYQDRSPDQRAEMVAAIKEHNPKRKRKPRKKPNADNH</sequence>
<feature type="domain" description="Poly A polymerase head" evidence="10">
    <location>
        <begin position="63"/>
        <end position="200"/>
    </location>
</feature>
<reference evidence="13 14" key="1">
    <citation type="journal article" date="2010" name="J. Bacteriol.">
        <title>Genome sequence of the oligotrophic marine Gammaproteobacterium HTCC2143, isolated from the Oregon Coast.</title>
        <authorList>
            <person name="Oh H.M."/>
            <person name="Kang I."/>
            <person name="Ferriera S."/>
            <person name="Giovannoni S.J."/>
            <person name="Cho J.C."/>
        </authorList>
    </citation>
    <scope>NUCLEOTIDE SEQUENCE [LARGE SCALE GENOMIC DNA]</scope>
    <source>
        <strain evidence="13 14">HTCC2143</strain>
    </source>
</reference>
<comment type="function">
    <text evidence="7">Adds poly(A) tail to the 3' end of many RNAs, which usually targets these RNAs for decay. Plays a significant role in the global control of gene expression, through influencing the rate of transcript degradation, and in the general RNA quality control.</text>
</comment>
<dbReference type="GO" id="GO:0003723">
    <property type="term" value="F:RNA binding"/>
    <property type="evidence" value="ECO:0007669"/>
    <property type="project" value="UniProtKB-UniRule"/>
</dbReference>
<dbReference type="SUPFAM" id="SSF81891">
    <property type="entry name" value="Poly A polymerase C-terminal region-like"/>
    <property type="match status" value="1"/>
</dbReference>
<evidence type="ECO:0000256" key="9">
    <source>
        <dbReference type="SAM" id="MobiDB-lite"/>
    </source>
</evidence>
<accession>A0YH65</accession>
<evidence type="ECO:0000256" key="2">
    <source>
        <dbReference type="ARBA" id="ARBA00022679"/>
    </source>
</evidence>
<dbReference type="NCBIfam" id="TIGR01942">
    <property type="entry name" value="pcnB"/>
    <property type="match status" value="1"/>
</dbReference>
<dbReference type="EMBL" id="AAVT01000014">
    <property type="protein sequence ID" value="EAW29833.1"/>
    <property type="molecule type" value="Genomic_DNA"/>
</dbReference>
<feature type="active site" evidence="7">
    <location>
        <position position="82"/>
    </location>
</feature>
<dbReference type="EC" id="2.7.7.19" evidence="7"/>
<comment type="catalytic activity">
    <reaction evidence="7">
        <text>RNA(n) + ATP = RNA(n)-3'-adenine ribonucleotide + diphosphate</text>
        <dbReference type="Rhea" id="RHEA:11332"/>
        <dbReference type="Rhea" id="RHEA-COMP:14527"/>
        <dbReference type="Rhea" id="RHEA-COMP:17347"/>
        <dbReference type="ChEBI" id="CHEBI:30616"/>
        <dbReference type="ChEBI" id="CHEBI:33019"/>
        <dbReference type="ChEBI" id="CHEBI:140395"/>
        <dbReference type="ChEBI" id="CHEBI:173115"/>
        <dbReference type="EC" id="2.7.7.19"/>
    </reaction>
</comment>
<feature type="domain" description="tRNA nucleotidyltransferase/poly(A) polymerase RNA and SrmB- binding" evidence="12">
    <location>
        <begin position="227"/>
        <end position="288"/>
    </location>
</feature>
<dbReference type="GO" id="GO:1990817">
    <property type="term" value="F:poly(A) RNA polymerase activity"/>
    <property type="evidence" value="ECO:0007669"/>
    <property type="project" value="UniProtKB-UniRule"/>
</dbReference>
<name>A0YH65_9GAMM</name>
<dbReference type="HAMAP" id="MF_00957">
    <property type="entry name" value="PolyA_pol"/>
    <property type="match status" value="1"/>
</dbReference>
<keyword evidence="2 7" id="KW-0808">Transferase</keyword>
<dbReference type="GO" id="GO:0006397">
    <property type="term" value="P:mRNA processing"/>
    <property type="evidence" value="ECO:0007669"/>
    <property type="project" value="UniProtKB-KW"/>
</dbReference>
<evidence type="ECO:0000259" key="12">
    <source>
        <dbReference type="Pfam" id="PF12627"/>
    </source>
</evidence>
<dbReference type="InterPro" id="IPR032828">
    <property type="entry name" value="PolyA_RNA-bd"/>
</dbReference>
<comment type="caution">
    <text evidence="13">The sequence shown here is derived from an EMBL/GenBank/DDBJ whole genome shotgun (WGS) entry which is preliminary data.</text>
</comment>
<evidence type="ECO:0000313" key="14">
    <source>
        <dbReference type="Proteomes" id="UP000004931"/>
    </source>
</evidence>
<evidence type="ECO:0000256" key="6">
    <source>
        <dbReference type="ARBA" id="ARBA00023163"/>
    </source>
</evidence>
<dbReference type="Pfam" id="PF12626">
    <property type="entry name" value="PolyA_pol_arg_C"/>
    <property type="match status" value="1"/>
</dbReference>
<keyword evidence="6 7" id="KW-0804">Transcription</keyword>
<gene>
    <name evidence="7" type="primary">pcnB</name>
    <name evidence="13" type="ORF">GP2143_12094</name>
</gene>
<dbReference type="Proteomes" id="UP000004931">
    <property type="component" value="Unassembled WGS sequence"/>
</dbReference>
<protein>
    <recommendedName>
        <fullName evidence="7">Poly(A) polymerase I</fullName>
        <shortName evidence="7">PAP I</shortName>
        <ecNumber evidence="7">2.7.7.19</ecNumber>
    </recommendedName>
</protein>
<dbReference type="STRING" id="247633.GP2143_12094"/>
<evidence type="ECO:0000256" key="7">
    <source>
        <dbReference type="HAMAP-Rule" id="MF_00957"/>
    </source>
</evidence>
<dbReference type="PANTHER" id="PTHR43051:SF1">
    <property type="entry name" value="POLYNUCLEOTIDE ADENYLYLTRANSFERASE FAMILY PROTEIN"/>
    <property type="match status" value="1"/>
</dbReference>